<evidence type="ECO:0000313" key="2">
    <source>
        <dbReference type="EMBL" id="KAE9397233.1"/>
    </source>
</evidence>
<feature type="region of interest" description="Disordered" evidence="1">
    <location>
        <begin position="41"/>
        <end position="61"/>
    </location>
</feature>
<reference evidence="2" key="1">
    <citation type="journal article" date="2019" name="Environ. Microbiol.">
        <title>Fungal ecological strategies reflected in gene transcription - a case study of two litter decomposers.</title>
        <authorList>
            <person name="Barbi F."/>
            <person name="Kohler A."/>
            <person name="Barry K."/>
            <person name="Baskaran P."/>
            <person name="Daum C."/>
            <person name="Fauchery L."/>
            <person name="Ihrmark K."/>
            <person name="Kuo A."/>
            <person name="LaButti K."/>
            <person name="Lipzen A."/>
            <person name="Morin E."/>
            <person name="Grigoriev I.V."/>
            <person name="Henrissat B."/>
            <person name="Lindahl B."/>
            <person name="Martin F."/>
        </authorList>
    </citation>
    <scope>NUCLEOTIDE SEQUENCE</scope>
    <source>
        <strain evidence="2">JB14</strain>
    </source>
</reference>
<evidence type="ECO:0000313" key="3">
    <source>
        <dbReference type="Proteomes" id="UP000799118"/>
    </source>
</evidence>
<name>A0A6A4HH86_9AGAR</name>
<dbReference type="Proteomes" id="UP000799118">
    <property type="component" value="Unassembled WGS sequence"/>
</dbReference>
<proteinExistence type="predicted"/>
<gene>
    <name evidence="2" type="ORF">BT96DRAFT_995955</name>
</gene>
<organism evidence="2 3">
    <name type="scientific">Gymnopus androsaceus JB14</name>
    <dbReference type="NCBI Taxonomy" id="1447944"/>
    <lineage>
        <taxon>Eukaryota</taxon>
        <taxon>Fungi</taxon>
        <taxon>Dikarya</taxon>
        <taxon>Basidiomycota</taxon>
        <taxon>Agaricomycotina</taxon>
        <taxon>Agaricomycetes</taxon>
        <taxon>Agaricomycetidae</taxon>
        <taxon>Agaricales</taxon>
        <taxon>Marasmiineae</taxon>
        <taxon>Omphalotaceae</taxon>
        <taxon>Gymnopus</taxon>
    </lineage>
</organism>
<accession>A0A6A4HH86</accession>
<dbReference type="OrthoDB" id="3061459at2759"/>
<keyword evidence="3" id="KW-1185">Reference proteome</keyword>
<sequence length="143" mass="16876">MVRRTPISPTKIRHIRDPKKRMAVVWAVVWAHCKTKMVCEPDDPEEREVPSVSPKSPSRDMEAVATSNLLLERKGLKLFLQYKKPQDDDEVSYRSLSDLYTQSTRFIRKLHPCQPDKRLMTPQEVYTAFKKMTEFRFTSNRTF</sequence>
<protein>
    <submittedName>
        <fullName evidence="2">Uncharacterized protein</fullName>
    </submittedName>
</protein>
<dbReference type="AlphaFoldDB" id="A0A6A4HH86"/>
<evidence type="ECO:0000256" key="1">
    <source>
        <dbReference type="SAM" id="MobiDB-lite"/>
    </source>
</evidence>
<dbReference type="EMBL" id="ML769500">
    <property type="protein sequence ID" value="KAE9397233.1"/>
    <property type="molecule type" value="Genomic_DNA"/>
</dbReference>